<evidence type="ECO:0000313" key="3">
    <source>
        <dbReference type="EMBL" id="QJY46643.1"/>
    </source>
</evidence>
<evidence type="ECO:0000256" key="2">
    <source>
        <dbReference type="SAM" id="Phobius"/>
    </source>
</evidence>
<keyword evidence="2" id="KW-0812">Transmembrane</keyword>
<organism evidence="3 4">
    <name type="scientific">Pseudonocardia broussonetiae</name>
    <dbReference type="NCBI Taxonomy" id="2736640"/>
    <lineage>
        <taxon>Bacteria</taxon>
        <taxon>Bacillati</taxon>
        <taxon>Actinomycetota</taxon>
        <taxon>Actinomycetes</taxon>
        <taxon>Pseudonocardiales</taxon>
        <taxon>Pseudonocardiaceae</taxon>
        <taxon>Pseudonocardia</taxon>
    </lineage>
</organism>
<dbReference type="EMBL" id="CP053564">
    <property type="protein sequence ID" value="QJY46643.1"/>
    <property type="molecule type" value="Genomic_DNA"/>
</dbReference>
<accession>A0A6M6JHI3</accession>
<keyword evidence="1" id="KW-0175">Coiled coil</keyword>
<dbReference type="KEGG" id="pbro:HOP40_13135"/>
<feature type="coiled-coil region" evidence="1">
    <location>
        <begin position="1"/>
        <end position="35"/>
    </location>
</feature>
<dbReference type="RefSeq" id="WP_172158198.1">
    <property type="nucleotide sequence ID" value="NZ_CP053564.1"/>
</dbReference>
<proteinExistence type="predicted"/>
<feature type="transmembrane region" description="Helical" evidence="2">
    <location>
        <begin position="38"/>
        <end position="58"/>
    </location>
</feature>
<evidence type="ECO:0000256" key="1">
    <source>
        <dbReference type="SAM" id="Coils"/>
    </source>
</evidence>
<keyword evidence="2" id="KW-0472">Membrane</keyword>
<gene>
    <name evidence="3" type="ORF">HOP40_13135</name>
</gene>
<sequence length="126" mass="13859">MDELKARAKALGDDVEALTESVDRLAERQTKTEQNNRALVVALLLVVALGGFVGYVAFRAERAIDDGIAVRQDVLCPVFDLVVGGYDPESRPAGPARETYIENQRVMREARDSLDCRGDLVPRRTG</sequence>
<name>A0A6M6JHI3_9PSEU</name>
<keyword evidence="2" id="KW-1133">Transmembrane helix</keyword>
<dbReference type="Proteomes" id="UP000505377">
    <property type="component" value="Chromosome"/>
</dbReference>
<reference evidence="3 4" key="1">
    <citation type="submission" date="2020-05" db="EMBL/GenBank/DDBJ databases">
        <authorList>
            <person name="Mo P."/>
        </authorList>
    </citation>
    <scope>NUCLEOTIDE SEQUENCE [LARGE SCALE GENOMIC DNA]</scope>
    <source>
        <strain evidence="3 4">Gen01</strain>
    </source>
</reference>
<protein>
    <submittedName>
        <fullName evidence="3">Uncharacterized protein</fullName>
    </submittedName>
</protein>
<evidence type="ECO:0000313" key="4">
    <source>
        <dbReference type="Proteomes" id="UP000505377"/>
    </source>
</evidence>
<dbReference type="AlphaFoldDB" id="A0A6M6JHI3"/>
<keyword evidence="4" id="KW-1185">Reference proteome</keyword>